<comment type="caution">
    <text evidence="7">Lacks conserved residue(s) required for the propagation of feature annotation.</text>
</comment>
<dbReference type="InterPro" id="IPR000301">
    <property type="entry name" value="Tetraspanin_animals"/>
</dbReference>
<dbReference type="SUPFAM" id="SSF48652">
    <property type="entry name" value="Tetraspanin"/>
    <property type="match status" value="1"/>
</dbReference>
<dbReference type="Proteomes" id="UP000694557">
    <property type="component" value="Unassembled WGS sequence"/>
</dbReference>
<dbReference type="PRINTS" id="PR00259">
    <property type="entry name" value="TMFOUR"/>
</dbReference>
<dbReference type="GeneTree" id="ENSGT00940000159669"/>
<evidence type="ECO:0000256" key="6">
    <source>
        <dbReference type="PIRSR" id="PIRSR002419-1"/>
    </source>
</evidence>
<keyword evidence="5 7" id="KW-0472">Membrane</keyword>
<dbReference type="PIRSF" id="PIRSF002419">
    <property type="entry name" value="Tetraspanin"/>
    <property type="match status" value="1"/>
</dbReference>
<proteinExistence type="inferred from homology"/>
<evidence type="ECO:0000256" key="5">
    <source>
        <dbReference type="ARBA" id="ARBA00023136"/>
    </source>
</evidence>
<protein>
    <recommendedName>
        <fullName evidence="7">Tetraspanin</fullName>
    </recommendedName>
</protein>
<gene>
    <name evidence="8" type="primary">LOC109896111</name>
</gene>
<sequence length="232" mass="25732">MAQNCLKCLKYTMCVVNFLCFICGTAGFGFGVFMMMNSKVSSLIPSLSSLNIANMLFITGIIMTCVSFLGFLGALKENRCLLVTFFILLFILMLVELTAAFLLLLYESKIDSFLQRDLTDSLEKSRESAKGGNSTMSKGDWDIIQTMFHCCGVHNSSDWKDKVPASCCSKTQCHINQPGCYNKLKAWFEGNFLATGVAVIVLCIIETEGQTDGFWDWGPGRSGLKWASAEWC</sequence>
<reference evidence="8" key="2">
    <citation type="submission" date="2025-09" db="UniProtKB">
        <authorList>
            <consortium name="Ensembl"/>
        </authorList>
    </citation>
    <scope>IDENTIFICATION</scope>
</reference>
<evidence type="ECO:0000256" key="7">
    <source>
        <dbReference type="RuleBase" id="RU361218"/>
    </source>
</evidence>
<dbReference type="Ensembl" id="ENSOKIT00005115343.1">
    <property type="protein sequence ID" value="ENSOKIP00005107637.1"/>
    <property type="gene ID" value="ENSOKIG00005047173.1"/>
</dbReference>
<organism evidence="8 9">
    <name type="scientific">Oncorhynchus kisutch</name>
    <name type="common">Coho salmon</name>
    <name type="synonym">Salmo kisutch</name>
    <dbReference type="NCBI Taxonomy" id="8019"/>
    <lineage>
        <taxon>Eukaryota</taxon>
        <taxon>Metazoa</taxon>
        <taxon>Chordata</taxon>
        <taxon>Craniata</taxon>
        <taxon>Vertebrata</taxon>
        <taxon>Euteleostomi</taxon>
        <taxon>Actinopterygii</taxon>
        <taxon>Neopterygii</taxon>
        <taxon>Teleostei</taxon>
        <taxon>Protacanthopterygii</taxon>
        <taxon>Salmoniformes</taxon>
        <taxon>Salmonidae</taxon>
        <taxon>Salmoninae</taxon>
        <taxon>Oncorhynchus</taxon>
    </lineage>
</organism>
<dbReference type="AlphaFoldDB" id="A0A8C7KXD9"/>
<dbReference type="Gene3D" id="1.10.1450.10">
    <property type="entry name" value="Tetraspanin"/>
    <property type="match status" value="1"/>
</dbReference>
<dbReference type="InterPro" id="IPR018499">
    <property type="entry name" value="Tetraspanin/Peripherin"/>
</dbReference>
<reference evidence="8" key="1">
    <citation type="submission" date="2025-08" db="UniProtKB">
        <authorList>
            <consortium name="Ensembl"/>
        </authorList>
    </citation>
    <scope>IDENTIFICATION</scope>
</reference>
<evidence type="ECO:0000313" key="9">
    <source>
        <dbReference type="Proteomes" id="UP000694557"/>
    </source>
</evidence>
<evidence type="ECO:0000256" key="2">
    <source>
        <dbReference type="ARBA" id="ARBA00006840"/>
    </source>
</evidence>
<keyword evidence="9" id="KW-1185">Reference proteome</keyword>
<evidence type="ECO:0000256" key="1">
    <source>
        <dbReference type="ARBA" id="ARBA00004141"/>
    </source>
</evidence>
<comment type="similarity">
    <text evidence="2 7">Belongs to the tetraspanin (TM4SF) family.</text>
</comment>
<evidence type="ECO:0000313" key="8">
    <source>
        <dbReference type="Ensembl" id="ENSOKIP00005107637.1"/>
    </source>
</evidence>
<dbReference type="PANTHER" id="PTHR19282:SF39">
    <property type="entry name" value="LEUKOCYTE SURFACE ANTIGEN CD53"/>
    <property type="match status" value="1"/>
</dbReference>
<feature type="disulfide bond" evidence="6">
    <location>
        <begin position="150"/>
        <end position="180"/>
    </location>
</feature>
<dbReference type="PANTHER" id="PTHR19282">
    <property type="entry name" value="TETRASPANIN"/>
    <property type="match status" value="1"/>
</dbReference>
<feature type="disulfide bond" evidence="6">
    <location>
        <begin position="151"/>
        <end position="168"/>
    </location>
</feature>
<feature type="transmembrane region" description="Helical" evidence="7">
    <location>
        <begin position="55"/>
        <end position="75"/>
    </location>
</feature>
<evidence type="ECO:0000256" key="3">
    <source>
        <dbReference type="ARBA" id="ARBA00022692"/>
    </source>
</evidence>
<accession>A0A8C7KXD9</accession>
<dbReference type="Pfam" id="PF00335">
    <property type="entry name" value="Tetraspanin"/>
    <property type="match status" value="1"/>
</dbReference>
<keyword evidence="3 7" id="KW-0812">Transmembrane</keyword>
<feature type="transmembrane region" description="Helical" evidence="7">
    <location>
        <begin position="82"/>
        <end position="106"/>
    </location>
</feature>
<name>A0A8C7KXD9_ONCKI</name>
<comment type="subcellular location">
    <subcellularLocation>
        <location evidence="1 7">Membrane</location>
        <topology evidence="1 7">Multi-pass membrane protein</topology>
    </subcellularLocation>
</comment>
<evidence type="ECO:0000256" key="4">
    <source>
        <dbReference type="ARBA" id="ARBA00022989"/>
    </source>
</evidence>
<keyword evidence="4 7" id="KW-1133">Transmembrane helix</keyword>
<feature type="transmembrane region" description="Helical" evidence="7">
    <location>
        <begin position="12"/>
        <end position="35"/>
    </location>
</feature>
<dbReference type="GO" id="GO:0005886">
    <property type="term" value="C:plasma membrane"/>
    <property type="evidence" value="ECO:0007669"/>
    <property type="project" value="TreeGrafter"/>
</dbReference>
<dbReference type="InterPro" id="IPR008952">
    <property type="entry name" value="Tetraspanin_EC2_sf"/>
</dbReference>
<keyword evidence="6" id="KW-1015">Disulfide bond</keyword>